<keyword evidence="6" id="KW-1185">Reference proteome</keyword>
<evidence type="ECO:0000256" key="2">
    <source>
        <dbReference type="ARBA" id="ARBA00022837"/>
    </source>
</evidence>
<evidence type="ECO:0000313" key="6">
    <source>
        <dbReference type="Proteomes" id="UP001184230"/>
    </source>
</evidence>
<evidence type="ECO:0000259" key="4">
    <source>
        <dbReference type="Pfam" id="PF05567"/>
    </source>
</evidence>
<gene>
    <name evidence="5" type="ORF">J2739_003399</name>
</gene>
<evidence type="ECO:0000256" key="1">
    <source>
        <dbReference type="ARBA" id="ARBA00022723"/>
    </source>
</evidence>
<feature type="domain" description="PilY1 beta-propeller" evidence="4">
    <location>
        <begin position="928"/>
        <end position="1288"/>
    </location>
</feature>
<keyword evidence="1" id="KW-0479">Metal-binding</keyword>
<proteinExistence type="predicted"/>
<dbReference type="EMBL" id="JAVDRF010000007">
    <property type="protein sequence ID" value="MDR6537618.1"/>
    <property type="molecule type" value="Genomic_DNA"/>
</dbReference>
<feature type="compositionally biased region" description="Low complexity" evidence="3">
    <location>
        <begin position="1286"/>
        <end position="1297"/>
    </location>
</feature>
<name>A0ABU1NGN5_9BURK</name>
<keyword evidence="2" id="KW-0106">Calcium</keyword>
<evidence type="ECO:0000313" key="5">
    <source>
        <dbReference type="EMBL" id="MDR6537618.1"/>
    </source>
</evidence>
<sequence>MFELVRTSAPWFKDLLRPDSWSRAQRLLVGFVLPALAVVVSLAVQSQTAAPAIPPISLSADPLYATGSGDKPVMALALSVEWPTAGAQYLKGPDNVIDDSYSNVNEYIGYFDSESCYAYNNSPSETPQPGQTTADYKRFDRTGPAADRKCGDGFSGNFLNWASSSAIDMLRLALSGGDRYIDREDLTILQRALVPNGDPHCLWNTTTFPAKQLKRDGGGNGSYWGAIPVAMRQAAGTNDVWVANTLNQIFFGTSMGGGCGAGNAAYTLGSSVRTGVGPVVNRTESLPSDSSAACASEGGACAFSGIKEVWYGAGTKWAVAPVSVAVDCSNGVFGDPISGTAKACYTRPYSGTWSPGPGSGTALNSDGFFYARVKVCDQDASGALLDVRHYGAHHDFCVVYPSKKYKPIGTIQKNANSLRLAAFGYALDQTRSPDGGRYGGVLRAPMKYVGSKTFDVYGQNNTPAGGNPAAEWDARTGVFYPNPDNDTTQTPGISGVINYLNKFGRTSTVTPGRYKDWDPVGELYYETLRYLQGLPPSPDAVSNLTPVMYDGFPIYTNWSGLDPFANRSPTSSYACLKSNIVAIGDTGTHDTPNYGRFPAVNLAANVPDFAASLATVASFEKGTATPYVDGQGVTRTTSNPNAPNPYTFGGQMGIAGTAYWAHTHDIRGSNWTAEPAKQRPGLRVKTFVFDVNAYGNQNIDTSRRYQNQFFMAAKYGGFESKFSKDDPTRPFNTWGNPFLKEDGTPDNNVWQDPAHPGEAAAYALQSSARAELAAFDKIFEKAGERTFNIAGAAAQAGVLTQGTNNMIYQAQFDSTDWSGDVIAKNVSVDTSNQVSISQTPQWSAAERLKNLADPVSNRNIVIGNAGATGNPIAFAFKWNEVSSDIQQALNRPDSSSAADGLGEDRLKFIRGDSSQEGGLFRNREGKRLGDIINSGVAYSGPPSSAINSSTYPQFREDNKNRTPAVFVGANDGMMHAFNATTGDELFGYIPSWLGSKLSALTSKDFVATHQSYVDATPVVADAQVGTNWKTVLVGGTGAGGRGVYALDVTDPTAFSASKVMWEFTPAADIDSGDSNYSLGYVVGRPQILKFRTSAKDAAPTYKWFAVVASGVNNYVPDAAGHFSTTGRPAIYLLDLAKPANQAWSLGTNYYKISIPVDSTLSSTQPTGALNFKVALGTQQEVTKLFVGDLHGKLWKLDFSPWGTEHWNMAELSAFHTGTQPYPLYIARSATGQVQPISAAPLLIRGEGQQSIYVAFGTGKYLEATDGASDVANSFYVVHDNGTATADSTSSSPASAITGRGRLQPGTFNSTTGAVDVSAFVWGRATSDDDTTQRSGWYLDFPSAGERHVTGTSLAGDTLIFSSLTPNPSTSATACESNGGTGREYHLNVDTGDGGSTKSTVGLMGESMAMRIGSATTSTTTDSTGRRHRIITTQSISQGTTGLATSSTVTQEEIAGRLSWRQIHNYQDLKVK</sequence>
<dbReference type="Proteomes" id="UP001184230">
    <property type="component" value="Unassembled WGS sequence"/>
</dbReference>
<feature type="region of interest" description="Disordered" evidence="3">
    <location>
        <begin position="1286"/>
        <end position="1307"/>
    </location>
</feature>
<comment type="caution">
    <text evidence="5">The sequence shown here is derived from an EMBL/GenBank/DDBJ whole genome shotgun (WGS) entry which is preliminary data.</text>
</comment>
<dbReference type="RefSeq" id="WP_309903662.1">
    <property type="nucleotide sequence ID" value="NZ_JAVDRF010000007.1"/>
</dbReference>
<dbReference type="Pfam" id="PF05567">
    <property type="entry name" value="T4P_PilY1"/>
    <property type="match status" value="1"/>
</dbReference>
<organism evidence="5 6">
    <name type="scientific">Variovorax soli</name>
    <dbReference type="NCBI Taxonomy" id="376815"/>
    <lineage>
        <taxon>Bacteria</taxon>
        <taxon>Pseudomonadati</taxon>
        <taxon>Pseudomonadota</taxon>
        <taxon>Betaproteobacteria</taxon>
        <taxon>Burkholderiales</taxon>
        <taxon>Comamonadaceae</taxon>
        <taxon>Variovorax</taxon>
    </lineage>
</organism>
<reference evidence="5 6" key="1">
    <citation type="submission" date="2023-07" db="EMBL/GenBank/DDBJ databases">
        <title>Sorghum-associated microbial communities from plants grown in Nebraska, USA.</title>
        <authorList>
            <person name="Schachtman D."/>
        </authorList>
    </citation>
    <scope>NUCLEOTIDE SEQUENCE [LARGE SCALE GENOMIC DNA]</scope>
    <source>
        <strain evidence="5 6">DS1781</strain>
    </source>
</reference>
<evidence type="ECO:0000256" key="3">
    <source>
        <dbReference type="SAM" id="MobiDB-lite"/>
    </source>
</evidence>
<accession>A0ABU1NGN5</accession>
<protein>
    <submittedName>
        <fullName evidence="5">Type IV pilus assembly protein PilY1</fullName>
    </submittedName>
</protein>
<dbReference type="InterPro" id="IPR008707">
    <property type="entry name" value="B-propeller_PilY1"/>
</dbReference>